<organism evidence="2 3">
    <name type="scientific">Chitinophaga cymbidii</name>
    <dbReference type="NCBI Taxonomy" id="1096750"/>
    <lineage>
        <taxon>Bacteria</taxon>
        <taxon>Pseudomonadati</taxon>
        <taxon>Bacteroidota</taxon>
        <taxon>Chitinophagia</taxon>
        <taxon>Chitinophagales</taxon>
        <taxon>Chitinophagaceae</taxon>
        <taxon>Chitinophaga</taxon>
    </lineage>
</organism>
<evidence type="ECO:0008006" key="4">
    <source>
        <dbReference type="Google" id="ProtNLM"/>
    </source>
</evidence>
<evidence type="ECO:0000313" key="2">
    <source>
        <dbReference type="EMBL" id="GEP94830.1"/>
    </source>
</evidence>
<reference evidence="2 3" key="1">
    <citation type="submission" date="2019-07" db="EMBL/GenBank/DDBJ databases">
        <title>Whole genome shotgun sequence of Chitinophaga cymbidii NBRC 109752.</title>
        <authorList>
            <person name="Hosoyama A."/>
            <person name="Uohara A."/>
            <person name="Ohji S."/>
            <person name="Ichikawa N."/>
        </authorList>
    </citation>
    <scope>NUCLEOTIDE SEQUENCE [LARGE SCALE GENOMIC DNA]</scope>
    <source>
        <strain evidence="2 3">NBRC 109752</strain>
    </source>
</reference>
<dbReference type="RefSeq" id="WP_146858570.1">
    <property type="nucleotide sequence ID" value="NZ_BKAU01000001.1"/>
</dbReference>
<dbReference type="Proteomes" id="UP000321436">
    <property type="component" value="Unassembled WGS sequence"/>
</dbReference>
<dbReference type="EMBL" id="BKAU01000001">
    <property type="protein sequence ID" value="GEP94830.1"/>
    <property type="molecule type" value="Genomic_DNA"/>
</dbReference>
<gene>
    <name evidence="2" type="ORF">CCY01nite_10900</name>
</gene>
<proteinExistence type="predicted"/>
<dbReference type="PROSITE" id="PS51257">
    <property type="entry name" value="PROKAR_LIPOPROTEIN"/>
    <property type="match status" value="1"/>
</dbReference>
<comment type="caution">
    <text evidence="2">The sequence shown here is derived from an EMBL/GenBank/DDBJ whole genome shotgun (WGS) entry which is preliminary data.</text>
</comment>
<evidence type="ECO:0000313" key="3">
    <source>
        <dbReference type="Proteomes" id="UP000321436"/>
    </source>
</evidence>
<protein>
    <recommendedName>
        <fullName evidence="4">Big-1 domain-containing protein</fullName>
    </recommendedName>
</protein>
<feature type="chain" id="PRO_5021777558" description="Big-1 domain-containing protein" evidence="1">
    <location>
        <begin position="19"/>
        <end position="145"/>
    </location>
</feature>
<evidence type="ECO:0000256" key="1">
    <source>
        <dbReference type="SAM" id="SignalP"/>
    </source>
</evidence>
<dbReference type="OrthoDB" id="671005at2"/>
<accession>A0A512RGK2</accession>
<name>A0A512RGK2_9BACT</name>
<dbReference type="AlphaFoldDB" id="A0A512RGK2"/>
<keyword evidence="3" id="KW-1185">Reference proteome</keyword>
<sequence length="145" mass="15237">MPYKKFFLIICCALAVLAGGCKKKKKDDPTPVTPPAQEAELAVTIPNINLNQDNNAAQGATLELTLNITSTPLPPEGYTITITATDPAGEVIAQNAVATGNTGSTNVTLINLPSLQVAKIVVTVTSKTKPSNTKTFRFGVMNKVP</sequence>
<feature type="signal peptide" evidence="1">
    <location>
        <begin position="1"/>
        <end position="18"/>
    </location>
</feature>
<keyword evidence="1" id="KW-0732">Signal</keyword>